<dbReference type="RefSeq" id="WP_048045266.1">
    <property type="nucleotide sequence ID" value="NZ_JJQF01000053.1"/>
</dbReference>
<dbReference type="EMBL" id="JJQF01000053">
    <property type="protein sequence ID" value="KKH32001.1"/>
    <property type="molecule type" value="Genomic_DNA"/>
</dbReference>
<evidence type="ECO:0000313" key="1">
    <source>
        <dbReference type="EMBL" id="KKH32001.1"/>
    </source>
</evidence>
<dbReference type="AlphaFoldDB" id="A0A0F8PP23"/>
<gene>
    <name evidence="1" type="ORF">DU37_06405</name>
</gene>
<name>A0A0F8PP23_METMZ</name>
<sequence length="521" mass="61503">MATTNTTITCDHCFSKIRVRAGIGYSKRQPFSFACKKCGTIIKGALIAESDNIEFEFTNASEKPFDLNDADFIVECHEDFLLTNEPAYRKDPQTGEIIPKPSPFMITAKLMGQNFLEFSADMSLFLLNQRELKNKLFRINNFYIYDRESEFKEESENLISTESQIETYKSLVQLNEMYFIPILKKENVYSNCSFFKNKVLNILTNKRNELMYFIEELEQLNFFENQIKENLILMERFDELFFEIKPIINLNYIKSIDTDKLMFSILNFDKIKQFYVDLFECVGRELNCLIGLRNLEVNGDHNKLNLPDFNRIRNYQDCMSSSNGNKKKYLEDSLYFNLIRDVFDHQLRNGLGHYKCVYNQISKTVEYYPHTKDLNKSRKETISYVDFVSKLYNLFNLFVSLIYLRTLLYTVYFANKSVLPLGIKDVSLLTFNKFPPSFKNINLVVDNNPPVVCLNHFWTGVRYTHPDILNHDFSYWDFTHFYEKFGFCDENSIFVDIKFEDETLLQRERRGSRIPLPLGRG</sequence>
<dbReference type="PATRIC" id="fig|2209.81.peg.1401"/>
<evidence type="ECO:0000313" key="2">
    <source>
        <dbReference type="Proteomes" id="UP000034338"/>
    </source>
</evidence>
<reference evidence="1 2" key="1">
    <citation type="journal article" date="2015" name="ISME J.">
        <title>Genomic and phenotypic differentiation among Methanosarcina mazei populations from Columbia River sediment.</title>
        <authorList>
            <person name="Youngblut N.D."/>
            <person name="Wirth J.S."/>
            <person name="Henriksen J.R."/>
            <person name="Smith M."/>
            <person name="Simon H."/>
            <person name="Metcalf W.W."/>
            <person name="Whitaker R.J."/>
        </authorList>
    </citation>
    <scope>NUCLEOTIDE SEQUENCE [LARGE SCALE GENOMIC DNA]</scope>
    <source>
        <strain evidence="1 2">1.H.A.0.1</strain>
    </source>
</reference>
<proteinExistence type="predicted"/>
<organism evidence="1 2">
    <name type="scientific">Methanosarcina mazei</name>
    <name type="common">Methanosarcina frisia</name>
    <dbReference type="NCBI Taxonomy" id="2209"/>
    <lineage>
        <taxon>Archaea</taxon>
        <taxon>Methanobacteriati</taxon>
        <taxon>Methanobacteriota</taxon>
        <taxon>Stenosarchaea group</taxon>
        <taxon>Methanomicrobia</taxon>
        <taxon>Methanosarcinales</taxon>
        <taxon>Methanosarcinaceae</taxon>
        <taxon>Methanosarcina</taxon>
    </lineage>
</organism>
<comment type="caution">
    <text evidence="1">The sequence shown here is derived from an EMBL/GenBank/DDBJ whole genome shotgun (WGS) entry which is preliminary data.</text>
</comment>
<accession>A0A0F8PP23</accession>
<dbReference type="Proteomes" id="UP000034338">
    <property type="component" value="Unassembled WGS sequence"/>
</dbReference>
<protein>
    <submittedName>
        <fullName evidence="1">Uncharacterized protein</fullName>
    </submittedName>
</protein>